<dbReference type="GO" id="GO:0050112">
    <property type="term" value="F:inositol 2-dehydrogenase (NAD+) activity"/>
    <property type="evidence" value="ECO:0007669"/>
    <property type="project" value="UniProtKB-EC"/>
</dbReference>
<gene>
    <name evidence="3" type="primary">iolG_1</name>
    <name evidence="3" type="ORF">STSP2_00114</name>
</gene>
<dbReference type="PANTHER" id="PTHR43818">
    <property type="entry name" value="BCDNA.GH03377"/>
    <property type="match status" value="1"/>
</dbReference>
<proteinExistence type="predicted"/>
<feature type="domain" description="Gfo/Idh/MocA-like oxidoreductase N-terminal" evidence="1">
    <location>
        <begin position="55"/>
        <end position="159"/>
    </location>
</feature>
<dbReference type="OrthoDB" id="255433at2"/>
<dbReference type="EC" id="1.1.1.18" evidence="3"/>
<dbReference type="Gene3D" id="3.30.360.10">
    <property type="entry name" value="Dihydrodipicolinate Reductase, domain 2"/>
    <property type="match status" value="1"/>
</dbReference>
<dbReference type="KEGG" id="alus:STSP2_00114"/>
<dbReference type="Pfam" id="PF01408">
    <property type="entry name" value="GFO_IDH_MocA"/>
    <property type="match status" value="1"/>
</dbReference>
<keyword evidence="4" id="KW-1185">Reference proteome</keyword>
<feature type="domain" description="Gfo/Idh/MocA-like oxidoreductase bacterial type C-terminal" evidence="2">
    <location>
        <begin position="220"/>
        <end position="277"/>
    </location>
</feature>
<evidence type="ECO:0000313" key="4">
    <source>
        <dbReference type="Proteomes" id="UP000189674"/>
    </source>
</evidence>
<organism evidence="3 4">
    <name type="scientific">Anaerohalosphaera lusitana</name>
    <dbReference type="NCBI Taxonomy" id="1936003"/>
    <lineage>
        <taxon>Bacteria</taxon>
        <taxon>Pseudomonadati</taxon>
        <taxon>Planctomycetota</taxon>
        <taxon>Phycisphaerae</taxon>
        <taxon>Sedimentisphaerales</taxon>
        <taxon>Anaerohalosphaeraceae</taxon>
        <taxon>Anaerohalosphaera</taxon>
    </lineage>
</organism>
<accession>A0A1U9NHI8</accession>
<dbReference type="PANTHER" id="PTHR43818:SF10">
    <property type="entry name" value="NADH-DEPENDENT DEHYDROGENASE-RELATED"/>
    <property type="match status" value="1"/>
</dbReference>
<dbReference type="Pfam" id="PF19051">
    <property type="entry name" value="GFO_IDH_MocA_C2"/>
    <property type="match status" value="1"/>
</dbReference>
<dbReference type="InterPro" id="IPR000683">
    <property type="entry name" value="Gfo/Idh/MocA-like_OxRdtase_N"/>
</dbReference>
<dbReference type="AlphaFoldDB" id="A0A1U9NHI8"/>
<dbReference type="GO" id="GO:0000166">
    <property type="term" value="F:nucleotide binding"/>
    <property type="evidence" value="ECO:0007669"/>
    <property type="project" value="InterPro"/>
</dbReference>
<name>A0A1U9NHI8_9BACT</name>
<dbReference type="EMBL" id="CP019791">
    <property type="protein sequence ID" value="AQT66976.1"/>
    <property type="molecule type" value="Genomic_DNA"/>
</dbReference>
<dbReference type="NCBIfam" id="TIGR01409">
    <property type="entry name" value="TAT_signal_seq"/>
    <property type="match status" value="1"/>
</dbReference>
<reference evidence="4" key="1">
    <citation type="submission" date="2017-02" db="EMBL/GenBank/DDBJ databases">
        <title>Comparative genomics and description of representatives of a novel lineage of planctomycetes thriving in anoxic sediments.</title>
        <authorList>
            <person name="Spring S."/>
            <person name="Bunk B."/>
            <person name="Sproer C."/>
        </authorList>
    </citation>
    <scope>NUCLEOTIDE SEQUENCE [LARGE SCALE GENOMIC DNA]</scope>
    <source>
        <strain evidence="4">ST-NAGAB-D1</strain>
    </source>
</reference>
<dbReference type="SUPFAM" id="SSF55347">
    <property type="entry name" value="Glyceraldehyde-3-phosphate dehydrogenase-like, C-terminal domain"/>
    <property type="match status" value="1"/>
</dbReference>
<dbReference type="SUPFAM" id="SSF51735">
    <property type="entry name" value="NAD(P)-binding Rossmann-fold domains"/>
    <property type="match status" value="1"/>
</dbReference>
<dbReference type="InterPro" id="IPR050463">
    <property type="entry name" value="Gfo/Idh/MocA_oxidrdct_glycsds"/>
</dbReference>
<dbReference type="InterPro" id="IPR036291">
    <property type="entry name" value="NAD(P)-bd_dom_sf"/>
</dbReference>
<dbReference type="Gene3D" id="3.40.50.720">
    <property type="entry name" value="NAD(P)-binding Rossmann-like Domain"/>
    <property type="match status" value="1"/>
</dbReference>
<protein>
    <submittedName>
        <fullName evidence="3">Inositol 2-dehydrogenase</fullName>
        <ecNumber evidence="3">1.1.1.18</ecNumber>
    </submittedName>
</protein>
<evidence type="ECO:0000259" key="2">
    <source>
        <dbReference type="Pfam" id="PF19051"/>
    </source>
</evidence>
<dbReference type="STRING" id="1936003.STSP2_00114"/>
<keyword evidence="3" id="KW-0560">Oxidoreductase</keyword>
<dbReference type="InterPro" id="IPR006311">
    <property type="entry name" value="TAT_signal"/>
</dbReference>
<dbReference type="Proteomes" id="UP000189674">
    <property type="component" value="Chromosome"/>
</dbReference>
<sequence>MLASRMFHDVKMEGYDMAAANIGRRDFLKGAAAATGLVILPSGVLAGENAPSNKLNIALIGCDGRARAHYGVLKGENVVALCDVDEEHIAHAAKTFPNAKHYVDWRKCLEQKDLDAVVCCTLDHTHAFIANWAMNRGLHVYCEKPLANTVEEARVVRDTYLKNRGKIATQVGTQRHQYPNFERVRELIRDGAIGELQDARAWGNRQLRKDGYLPGKGKPPKNLHYDLWLGPAQHHPYNPGYFDGRPGANCLNWNMYWDFGTGQVGDMGSHTMDIIWNAIDAGRPETAEAKGEKYDPEVTPVELQMTWRHPANDWRGPINVMWYQGGMMPNSPRKYVNLNRIGHGAMFKGTKGFIVCDFNSRLVIPWGPDADMTYFEPRKEEEVAEPMGHFQREWIDACKGDLKTSCDFDYAGLMIEQMMLGLVAYRAGEKIEYNGETGRTNNAKANSLLAKEYRKGWTLSG</sequence>
<evidence type="ECO:0000313" key="3">
    <source>
        <dbReference type="EMBL" id="AQT66976.1"/>
    </source>
</evidence>
<dbReference type="InterPro" id="IPR019546">
    <property type="entry name" value="TAT_signal_bac_arc"/>
</dbReference>
<dbReference type="PROSITE" id="PS51318">
    <property type="entry name" value="TAT"/>
    <property type="match status" value="1"/>
</dbReference>
<evidence type="ECO:0000259" key="1">
    <source>
        <dbReference type="Pfam" id="PF01408"/>
    </source>
</evidence>
<dbReference type="InterPro" id="IPR043906">
    <property type="entry name" value="Gfo/Idh/MocA_OxRdtase_bact_C"/>
</dbReference>